<dbReference type="Proteomes" id="UP000249091">
    <property type="component" value="Chromosome 1"/>
</dbReference>
<dbReference type="AlphaFoldDB" id="A0A2X4UBI8"/>
<dbReference type="EMBL" id="LS483468">
    <property type="protein sequence ID" value="SQI37187.1"/>
    <property type="molecule type" value="Genomic_DNA"/>
</dbReference>
<dbReference type="SUPFAM" id="SSF55961">
    <property type="entry name" value="Bet v1-like"/>
    <property type="match status" value="1"/>
</dbReference>
<protein>
    <submittedName>
        <fullName evidence="1">Polyketide cyclase / dehydrase and lipid transport</fullName>
    </submittedName>
</protein>
<dbReference type="KEGG" id="rcr:NCTC10994_03511"/>
<accession>A0A2X4UBI8</accession>
<dbReference type="Gene3D" id="3.30.530.20">
    <property type="match status" value="1"/>
</dbReference>
<dbReference type="CDD" id="cd07812">
    <property type="entry name" value="SRPBCC"/>
    <property type="match status" value="1"/>
</dbReference>
<dbReference type="InterPro" id="IPR023393">
    <property type="entry name" value="START-like_dom_sf"/>
</dbReference>
<organism evidence="1 2">
    <name type="scientific">Rhodococcus coprophilus</name>
    <dbReference type="NCBI Taxonomy" id="38310"/>
    <lineage>
        <taxon>Bacteria</taxon>
        <taxon>Bacillati</taxon>
        <taxon>Actinomycetota</taxon>
        <taxon>Actinomycetes</taxon>
        <taxon>Mycobacteriales</taxon>
        <taxon>Nocardiaceae</taxon>
        <taxon>Rhodococcus</taxon>
    </lineage>
</organism>
<dbReference type="Pfam" id="PF10604">
    <property type="entry name" value="Polyketide_cyc2"/>
    <property type="match status" value="1"/>
</dbReference>
<proteinExistence type="predicted"/>
<gene>
    <name evidence="1" type="ORF">NCTC10994_03511</name>
</gene>
<evidence type="ECO:0000313" key="1">
    <source>
        <dbReference type="EMBL" id="SQI37187.1"/>
    </source>
</evidence>
<dbReference type="InterPro" id="IPR019587">
    <property type="entry name" value="Polyketide_cyclase/dehydratase"/>
</dbReference>
<dbReference type="RefSeq" id="WP_072704162.1">
    <property type="nucleotide sequence ID" value="NZ_JAFBBL010000001.1"/>
</dbReference>
<name>A0A2X4UBI8_9NOCA</name>
<sequence length="152" mass="16636">MTRVARKQTSAPPSRVWEVLADGWNYATWVVGASRIRKVDAAWPAEGSRIHHSVGLWPALLDDRTAVLAATPDRRLVLRARAWLFGQAEIELRIEPAPGGGSTVTMSEHVVTGLPSLLPDFVQEQAVWPRNQECLSRLALLAERATPDGPAA</sequence>
<evidence type="ECO:0000313" key="2">
    <source>
        <dbReference type="Proteomes" id="UP000249091"/>
    </source>
</evidence>
<keyword evidence="2" id="KW-1185">Reference proteome</keyword>
<reference evidence="1 2" key="1">
    <citation type="submission" date="2018-06" db="EMBL/GenBank/DDBJ databases">
        <authorList>
            <consortium name="Pathogen Informatics"/>
            <person name="Doyle S."/>
        </authorList>
    </citation>
    <scope>NUCLEOTIDE SEQUENCE [LARGE SCALE GENOMIC DNA]</scope>
    <source>
        <strain evidence="1 2">NCTC10994</strain>
    </source>
</reference>
<dbReference type="STRING" id="1219011.GCA_001895045_03813"/>